<feature type="transmembrane region" description="Helical" evidence="6">
    <location>
        <begin position="12"/>
        <end position="32"/>
    </location>
</feature>
<feature type="transmembrane region" description="Helical" evidence="6">
    <location>
        <begin position="104"/>
        <end position="123"/>
    </location>
</feature>
<comment type="caution">
    <text evidence="7">The sequence shown here is derived from an EMBL/GenBank/DDBJ whole genome shotgun (WGS) entry which is preliminary data.</text>
</comment>
<keyword evidence="3 6" id="KW-0812">Transmembrane</keyword>
<proteinExistence type="predicted"/>
<sequence length="367" mass="42253">MKKLDWYIIKKFLSTFFFAIFLFTVIAVVIDVSEKADDFVKSQLTLKQIITNYYFGFVPHIVALLFPLFVFIAVIFFTSKMAGQSEIIAILASGTTFNRWLRPYWIGGIFLATILWFSNQYLIPKAEKIRGSFEAKYFDPNSSYENLNKSRNGPGSDLYVRIDSFTYAGIYNYDTLVKRGGPVFLHRIKNNQLIENIRAEDMNWDTTLRKWKLNFVIHRVWSGRQEKMFMHTLDTMNFDFRPSDLKKDKYTKDKLTTPELVRFIKQEEMHGSEGINELKVEKGRRDATPVTVLLLTLIGAVVAGRKVRGGSGVHLAIGFITAALFILADKFSTIFSTKGNLPPTLATWIPNIIFFFVAIYLYKKAPK</sequence>
<keyword evidence="2" id="KW-1003">Cell membrane</keyword>
<gene>
    <name evidence="7" type="ORF">GALL_55330</name>
</gene>
<dbReference type="GO" id="GO:0015920">
    <property type="term" value="P:lipopolysaccharide transport"/>
    <property type="evidence" value="ECO:0007669"/>
    <property type="project" value="TreeGrafter"/>
</dbReference>
<name>A0A1J5TA39_9ZZZZ</name>
<dbReference type="InterPro" id="IPR005495">
    <property type="entry name" value="LptG/LptF_permease"/>
</dbReference>
<evidence type="ECO:0000256" key="5">
    <source>
        <dbReference type="ARBA" id="ARBA00023136"/>
    </source>
</evidence>
<keyword evidence="5 6" id="KW-0472">Membrane</keyword>
<dbReference type="PANTHER" id="PTHR33529">
    <property type="entry name" value="SLR0882 PROTEIN-RELATED"/>
    <property type="match status" value="1"/>
</dbReference>
<dbReference type="PANTHER" id="PTHR33529:SF8">
    <property type="entry name" value="PERMEASE, YJGP_YJGQ FAMILY"/>
    <property type="match status" value="1"/>
</dbReference>
<evidence type="ECO:0000256" key="2">
    <source>
        <dbReference type="ARBA" id="ARBA00022475"/>
    </source>
</evidence>
<accession>A0A1J5TA39</accession>
<evidence type="ECO:0000256" key="3">
    <source>
        <dbReference type="ARBA" id="ARBA00022692"/>
    </source>
</evidence>
<protein>
    <submittedName>
        <fullName evidence="7">Putative permease YjgP/YjgQ family protein</fullName>
    </submittedName>
</protein>
<dbReference type="EMBL" id="MLJW01000015">
    <property type="protein sequence ID" value="OIR13149.1"/>
    <property type="molecule type" value="Genomic_DNA"/>
</dbReference>
<feature type="transmembrane region" description="Helical" evidence="6">
    <location>
        <begin position="287"/>
        <end position="305"/>
    </location>
</feature>
<feature type="transmembrane region" description="Helical" evidence="6">
    <location>
        <begin position="53"/>
        <end position="77"/>
    </location>
</feature>
<comment type="subcellular location">
    <subcellularLocation>
        <location evidence="1">Cell membrane</location>
        <topology evidence="1">Multi-pass membrane protein</topology>
    </subcellularLocation>
</comment>
<evidence type="ECO:0000256" key="4">
    <source>
        <dbReference type="ARBA" id="ARBA00022989"/>
    </source>
</evidence>
<feature type="transmembrane region" description="Helical" evidence="6">
    <location>
        <begin position="340"/>
        <end position="362"/>
    </location>
</feature>
<organism evidence="7">
    <name type="scientific">mine drainage metagenome</name>
    <dbReference type="NCBI Taxonomy" id="410659"/>
    <lineage>
        <taxon>unclassified sequences</taxon>
        <taxon>metagenomes</taxon>
        <taxon>ecological metagenomes</taxon>
    </lineage>
</organism>
<evidence type="ECO:0000256" key="1">
    <source>
        <dbReference type="ARBA" id="ARBA00004651"/>
    </source>
</evidence>
<dbReference type="Pfam" id="PF03739">
    <property type="entry name" value="LptF_LptG"/>
    <property type="match status" value="1"/>
</dbReference>
<dbReference type="GO" id="GO:0043190">
    <property type="term" value="C:ATP-binding cassette (ABC) transporter complex"/>
    <property type="evidence" value="ECO:0007669"/>
    <property type="project" value="TreeGrafter"/>
</dbReference>
<evidence type="ECO:0000256" key="6">
    <source>
        <dbReference type="SAM" id="Phobius"/>
    </source>
</evidence>
<keyword evidence="4 6" id="KW-1133">Transmembrane helix</keyword>
<feature type="transmembrane region" description="Helical" evidence="6">
    <location>
        <begin position="311"/>
        <end position="328"/>
    </location>
</feature>
<reference evidence="7" key="1">
    <citation type="submission" date="2016-10" db="EMBL/GenBank/DDBJ databases">
        <title>Sequence of Gallionella enrichment culture.</title>
        <authorList>
            <person name="Poehlein A."/>
            <person name="Muehling M."/>
            <person name="Daniel R."/>
        </authorList>
    </citation>
    <scope>NUCLEOTIDE SEQUENCE</scope>
</reference>
<evidence type="ECO:0000313" key="7">
    <source>
        <dbReference type="EMBL" id="OIR13149.1"/>
    </source>
</evidence>
<dbReference type="AlphaFoldDB" id="A0A1J5TA39"/>